<evidence type="ECO:0000313" key="2">
    <source>
        <dbReference type="Proteomes" id="UP000252733"/>
    </source>
</evidence>
<organism evidence="1 2">
    <name type="scientific">Marinilabilia salmonicolor</name>
    <dbReference type="NCBI Taxonomy" id="989"/>
    <lineage>
        <taxon>Bacteria</taxon>
        <taxon>Pseudomonadati</taxon>
        <taxon>Bacteroidota</taxon>
        <taxon>Bacteroidia</taxon>
        <taxon>Marinilabiliales</taxon>
        <taxon>Marinilabiliaceae</taxon>
        <taxon>Marinilabilia</taxon>
    </lineage>
</organism>
<reference evidence="1 2" key="1">
    <citation type="submission" date="2018-07" db="EMBL/GenBank/DDBJ databases">
        <title>Freshwater and sediment microbial communities from various areas in North America, analyzing microbe dynamics in response to fracking.</title>
        <authorList>
            <person name="Lamendella R."/>
        </authorList>
    </citation>
    <scope>NUCLEOTIDE SEQUENCE [LARGE SCALE GENOMIC DNA]</scope>
    <source>
        <strain evidence="1 2">160A</strain>
    </source>
</reference>
<comment type="caution">
    <text evidence="1">The sequence shown here is derived from an EMBL/GenBank/DDBJ whole genome shotgun (WGS) entry which is preliminary data.</text>
</comment>
<dbReference type="AlphaFoldDB" id="A0A2T0XS81"/>
<name>A0A2T0XS81_9BACT</name>
<accession>A0A2T0XS81</accession>
<dbReference type="Gene3D" id="3.30.530.20">
    <property type="match status" value="1"/>
</dbReference>
<dbReference type="Proteomes" id="UP000252733">
    <property type="component" value="Unassembled WGS sequence"/>
</dbReference>
<dbReference type="OrthoDB" id="9793552at2"/>
<gene>
    <name evidence="1" type="ORF">DFO77_12547</name>
</gene>
<protein>
    <submittedName>
        <fullName evidence="1">Ligand-binding SRPBCC domain-containing protein</fullName>
    </submittedName>
</protein>
<dbReference type="EMBL" id="QPIZ01000025">
    <property type="protein sequence ID" value="RCW29854.1"/>
    <property type="molecule type" value="Genomic_DNA"/>
</dbReference>
<dbReference type="InterPro" id="IPR023393">
    <property type="entry name" value="START-like_dom_sf"/>
</dbReference>
<dbReference type="CDD" id="cd07820">
    <property type="entry name" value="SRPBCC_3"/>
    <property type="match status" value="1"/>
</dbReference>
<keyword evidence="2" id="KW-1185">Reference proteome</keyword>
<dbReference type="RefSeq" id="WP_106151818.1">
    <property type="nucleotide sequence ID" value="NZ_PVTS01000002.1"/>
</dbReference>
<dbReference type="STRING" id="1168289.GCA_000259075_00519"/>
<evidence type="ECO:0000313" key="1">
    <source>
        <dbReference type="EMBL" id="RCW29854.1"/>
    </source>
</evidence>
<dbReference type="SUPFAM" id="SSF55961">
    <property type="entry name" value="Bet v1-like"/>
    <property type="match status" value="1"/>
</dbReference>
<sequence length="152" mass="17964">MGIYRLQVQQKLNASREEVWDFISSPHNLKLITPEHMGFDILTPGLPEKMYAGMMIEYQVLALPGYKTRWLTEITQIQPGEFFIDEQRSGPYKLWHHQHHISYNENGTLMTDIVHYIPPFGWFGDLANQLMIKKQLNAIFEFRRVALEKRFP</sequence>
<proteinExistence type="predicted"/>